<name>A0A1M5RPS5_9RHOB</name>
<reference evidence="1 2" key="1">
    <citation type="submission" date="2016-11" db="EMBL/GenBank/DDBJ databases">
        <authorList>
            <person name="Jaros S."/>
            <person name="Januszkiewicz K."/>
            <person name="Wedrychowicz H."/>
        </authorList>
    </citation>
    <scope>NUCLEOTIDE SEQUENCE [LARGE SCALE GENOMIC DNA]</scope>
    <source>
        <strain evidence="1 2">DSM 29431</strain>
    </source>
</reference>
<keyword evidence="2" id="KW-1185">Reference proteome</keyword>
<dbReference type="AlphaFoldDB" id="A0A1M5RPS5"/>
<evidence type="ECO:0000313" key="2">
    <source>
        <dbReference type="Proteomes" id="UP000184221"/>
    </source>
</evidence>
<dbReference type="Proteomes" id="UP000184221">
    <property type="component" value="Unassembled WGS sequence"/>
</dbReference>
<gene>
    <name evidence="1" type="ORF">SAMN05443551_1835</name>
</gene>
<protein>
    <submittedName>
        <fullName evidence="1">Uncharacterized protein</fullName>
    </submittedName>
</protein>
<dbReference type="EMBL" id="FQXC01000002">
    <property type="protein sequence ID" value="SHH28131.1"/>
    <property type="molecule type" value="Genomic_DNA"/>
</dbReference>
<evidence type="ECO:0000313" key="1">
    <source>
        <dbReference type="EMBL" id="SHH28131.1"/>
    </source>
</evidence>
<sequence length="80" mass="8877">MASNVHLRFLGVFQPGPQIGQDLPCLDPRSKFTGLHRLAQSHDHLTDGPQLLRNGSALLVERVALFVCSDQYHPNLCLLC</sequence>
<accession>A0A1M5RPS5</accession>
<organism evidence="1 2">
    <name type="scientific">Marivita hallyeonensis</name>
    <dbReference type="NCBI Taxonomy" id="996342"/>
    <lineage>
        <taxon>Bacteria</taxon>
        <taxon>Pseudomonadati</taxon>
        <taxon>Pseudomonadota</taxon>
        <taxon>Alphaproteobacteria</taxon>
        <taxon>Rhodobacterales</taxon>
        <taxon>Roseobacteraceae</taxon>
        <taxon>Marivita</taxon>
    </lineage>
</organism>
<proteinExistence type="predicted"/>